<protein>
    <submittedName>
        <fullName evidence="1">Uncharacterized protein</fullName>
    </submittedName>
</protein>
<reference evidence="1 2" key="1">
    <citation type="submission" date="2018-07" db="EMBL/GenBank/DDBJ databases">
        <title>A draft genome of a endophytic bacteria, a new species of Pedobacter.</title>
        <authorList>
            <person name="Zhang Z.D."/>
            <person name="Chen Z.J."/>
        </authorList>
    </citation>
    <scope>NUCLEOTIDE SEQUENCE [LARGE SCALE GENOMIC DNA]</scope>
    <source>
        <strain evidence="1 2">RS10</strain>
    </source>
</reference>
<sequence>MDMPLKVAFAPIWGKIFDQNPKVVTLNLFQGLFSRKDPETSSGLRNAETNHPELMKIHDGFTLNIYFRSLKAKYSILY</sequence>
<comment type="caution">
    <text evidence="1">The sequence shown here is derived from an EMBL/GenBank/DDBJ whole genome shotgun (WGS) entry which is preliminary data.</text>
</comment>
<dbReference type="AlphaFoldDB" id="A0A366LCR0"/>
<accession>A0A366LCR0</accession>
<dbReference type="Proteomes" id="UP000252081">
    <property type="component" value="Unassembled WGS sequence"/>
</dbReference>
<evidence type="ECO:0000313" key="2">
    <source>
        <dbReference type="Proteomes" id="UP000252081"/>
    </source>
</evidence>
<gene>
    <name evidence="1" type="ORF">DRW42_03695</name>
</gene>
<keyword evidence="2" id="KW-1185">Reference proteome</keyword>
<name>A0A366LCR0_9SPHI</name>
<evidence type="ECO:0000313" key="1">
    <source>
        <dbReference type="EMBL" id="RBQ11570.1"/>
    </source>
</evidence>
<dbReference type="EMBL" id="QNQU01000002">
    <property type="protein sequence ID" value="RBQ11570.1"/>
    <property type="molecule type" value="Genomic_DNA"/>
</dbReference>
<proteinExistence type="predicted"/>
<organism evidence="1 2">
    <name type="scientific">Pedobacter miscanthi</name>
    <dbReference type="NCBI Taxonomy" id="2259170"/>
    <lineage>
        <taxon>Bacteria</taxon>
        <taxon>Pseudomonadati</taxon>
        <taxon>Bacteroidota</taxon>
        <taxon>Sphingobacteriia</taxon>
        <taxon>Sphingobacteriales</taxon>
        <taxon>Sphingobacteriaceae</taxon>
        <taxon>Pedobacter</taxon>
    </lineage>
</organism>